<dbReference type="AlphaFoldDB" id="A0A1H8KSY1"/>
<sequence length="392" mass="41751">MSQTHRYQGPAFFSHGFRPFFLLSALWAGLAMLIWIAMLGGRAVLPVAFDPFSWHAHEFLYGYLGGVIGGFVLTAVPNWTSRPALAGMPLAGLVALWLLGRGAVAVSGLLDWRLVMLADLGLGIALCAYLAREILRGQHWRNLPVLLLIALLTASNALFHLDASDGGPAFEGIGLRLGLAAAVALISLIGGRIIPTFTRNWLAKRDADRPPAAFGRGDAVVLALTILALLCFIIQPQSAPTSWLMLAGGAAHLWRLSRWRGLATLPEPLLWVLHLAYGLLALGFWAEAAAGFGWIAPAAGRHVWLAGAIGLMTLAVMTRASLGHTGRALHAGGGTTALYLALAGSVVARLLAGVWPGQLWVLHLSGTLWLLAFFGFALLYLPVLTQPRPATA</sequence>
<protein>
    <submittedName>
        <fullName evidence="2">Uncharacterized protein involved in response to NO</fullName>
    </submittedName>
</protein>
<feature type="transmembrane region" description="Helical" evidence="1">
    <location>
        <begin position="83"/>
        <end position="100"/>
    </location>
</feature>
<keyword evidence="1" id="KW-1133">Transmembrane helix</keyword>
<dbReference type="OrthoDB" id="9770040at2"/>
<feature type="transmembrane region" description="Helical" evidence="1">
    <location>
        <begin position="112"/>
        <end position="131"/>
    </location>
</feature>
<feature type="transmembrane region" description="Helical" evidence="1">
    <location>
        <begin position="143"/>
        <end position="161"/>
    </location>
</feature>
<feature type="transmembrane region" description="Helical" evidence="1">
    <location>
        <begin position="59"/>
        <end position="76"/>
    </location>
</feature>
<dbReference type="EMBL" id="FODE01000024">
    <property type="protein sequence ID" value="SEN95931.1"/>
    <property type="molecule type" value="Genomic_DNA"/>
</dbReference>
<dbReference type="InterPro" id="IPR010266">
    <property type="entry name" value="NnrS"/>
</dbReference>
<dbReference type="RefSeq" id="WP_090614256.1">
    <property type="nucleotide sequence ID" value="NZ_CP067126.1"/>
</dbReference>
<feature type="transmembrane region" description="Helical" evidence="1">
    <location>
        <begin position="360"/>
        <end position="381"/>
    </location>
</feature>
<proteinExistence type="predicted"/>
<feature type="transmembrane region" description="Helical" evidence="1">
    <location>
        <begin position="173"/>
        <end position="194"/>
    </location>
</feature>
<evidence type="ECO:0000313" key="3">
    <source>
        <dbReference type="Proteomes" id="UP000199054"/>
    </source>
</evidence>
<feature type="transmembrane region" description="Helical" evidence="1">
    <location>
        <begin position="334"/>
        <end position="354"/>
    </location>
</feature>
<keyword evidence="1" id="KW-0812">Transmembrane</keyword>
<gene>
    <name evidence="2" type="ORF">SAMN04489859_102440</name>
</gene>
<feature type="transmembrane region" description="Helical" evidence="1">
    <location>
        <begin position="20"/>
        <end position="39"/>
    </location>
</feature>
<evidence type="ECO:0000256" key="1">
    <source>
        <dbReference type="SAM" id="Phobius"/>
    </source>
</evidence>
<organism evidence="2 3">
    <name type="scientific">Paracoccus alcaliphilus</name>
    <dbReference type="NCBI Taxonomy" id="34002"/>
    <lineage>
        <taxon>Bacteria</taxon>
        <taxon>Pseudomonadati</taxon>
        <taxon>Pseudomonadota</taxon>
        <taxon>Alphaproteobacteria</taxon>
        <taxon>Rhodobacterales</taxon>
        <taxon>Paracoccaceae</taxon>
        <taxon>Paracoccus</taxon>
    </lineage>
</organism>
<feature type="transmembrane region" description="Helical" evidence="1">
    <location>
        <begin position="302"/>
        <end position="322"/>
    </location>
</feature>
<name>A0A1H8KSY1_9RHOB</name>
<dbReference type="STRING" id="34002.SAMN04489859_102440"/>
<reference evidence="2 3" key="1">
    <citation type="submission" date="2016-10" db="EMBL/GenBank/DDBJ databases">
        <authorList>
            <person name="de Groot N.N."/>
        </authorList>
    </citation>
    <scope>NUCLEOTIDE SEQUENCE [LARGE SCALE GENOMIC DNA]</scope>
    <source>
        <strain evidence="2 3">DSM 8512</strain>
    </source>
</reference>
<dbReference type="Pfam" id="PF05940">
    <property type="entry name" value="NnrS"/>
    <property type="match status" value="1"/>
</dbReference>
<accession>A0A1H8KSY1</accession>
<evidence type="ECO:0000313" key="2">
    <source>
        <dbReference type="EMBL" id="SEN95931.1"/>
    </source>
</evidence>
<feature type="transmembrane region" description="Helical" evidence="1">
    <location>
        <begin position="215"/>
        <end position="235"/>
    </location>
</feature>
<dbReference type="Proteomes" id="UP000199054">
    <property type="component" value="Unassembled WGS sequence"/>
</dbReference>
<keyword evidence="1" id="KW-0472">Membrane</keyword>
<keyword evidence="3" id="KW-1185">Reference proteome</keyword>
<feature type="transmembrane region" description="Helical" evidence="1">
    <location>
        <begin position="269"/>
        <end position="296"/>
    </location>
</feature>